<comment type="caution">
    <text evidence="3">The sequence shown here is derived from an EMBL/GenBank/DDBJ whole genome shotgun (WGS) entry which is preliminary data.</text>
</comment>
<feature type="compositionally biased region" description="Low complexity" evidence="1">
    <location>
        <begin position="1"/>
        <end position="13"/>
    </location>
</feature>
<evidence type="ECO:0000313" key="4">
    <source>
        <dbReference type="Proteomes" id="UP000886595"/>
    </source>
</evidence>
<organism evidence="3 4">
    <name type="scientific">Brassica carinata</name>
    <name type="common">Ethiopian mustard</name>
    <name type="synonym">Abyssinian cabbage</name>
    <dbReference type="NCBI Taxonomy" id="52824"/>
    <lineage>
        <taxon>Eukaryota</taxon>
        <taxon>Viridiplantae</taxon>
        <taxon>Streptophyta</taxon>
        <taxon>Embryophyta</taxon>
        <taxon>Tracheophyta</taxon>
        <taxon>Spermatophyta</taxon>
        <taxon>Magnoliopsida</taxon>
        <taxon>eudicotyledons</taxon>
        <taxon>Gunneridae</taxon>
        <taxon>Pentapetalae</taxon>
        <taxon>rosids</taxon>
        <taxon>malvids</taxon>
        <taxon>Brassicales</taxon>
        <taxon>Brassicaceae</taxon>
        <taxon>Brassiceae</taxon>
        <taxon>Brassica</taxon>
    </lineage>
</organism>
<dbReference type="OrthoDB" id="1113105at2759"/>
<evidence type="ECO:0000256" key="1">
    <source>
        <dbReference type="SAM" id="MobiDB-lite"/>
    </source>
</evidence>
<keyword evidence="2" id="KW-0472">Membrane</keyword>
<accession>A0A8X7QV54</accession>
<dbReference type="PANTHER" id="PTHR33248">
    <property type="entry name" value="ZINC ION-BINDING PROTEIN"/>
    <property type="match status" value="1"/>
</dbReference>
<keyword evidence="2" id="KW-1133">Transmembrane helix</keyword>
<protein>
    <submittedName>
        <fullName evidence="3">Uncharacterized protein</fullName>
    </submittedName>
</protein>
<dbReference type="AlphaFoldDB" id="A0A8X7QV54"/>
<keyword evidence="2" id="KW-0812">Transmembrane</keyword>
<proteinExistence type="predicted"/>
<feature type="region of interest" description="Disordered" evidence="1">
    <location>
        <begin position="1"/>
        <end position="34"/>
    </location>
</feature>
<evidence type="ECO:0000256" key="2">
    <source>
        <dbReference type="SAM" id="Phobius"/>
    </source>
</evidence>
<feature type="transmembrane region" description="Helical" evidence="2">
    <location>
        <begin position="160"/>
        <end position="179"/>
    </location>
</feature>
<keyword evidence="4" id="KW-1185">Reference proteome</keyword>
<reference evidence="3 4" key="1">
    <citation type="submission" date="2020-02" db="EMBL/GenBank/DDBJ databases">
        <authorList>
            <person name="Ma Q."/>
            <person name="Huang Y."/>
            <person name="Song X."/>
            <person name="Pei D."/>
        </authorList>
    </citation>
    <scope>NUCLEOTIDE SEQUENCE [LARGE SCALE GENOMIC DNA]</scope>
    <source>
        <strain evidence="3">Sxm20200214</strain>
        <tissue evidence="3">Leaf</tissue>
    </source>
</reference>
<evidence type="ECO:0000313" key="3">
    <source>
        <dbReference type="EMBL" id="KAG2276701.1"/>
    </source>
</evidence>
<dbReference type="EMBL" id="JAAMPC010000012">
    <property type="protein sequence ID" value="KAG2276701.1"/>
    <property type="molecule type" value="Genomic_DNA"/>
</dbReference>
<sequence length="181" mass="20700">MGRYSYSQPSDSSHYSRDEADSGYNETEELIGRDQAELELKYPEPSQYPTQYPPQPEVEFGFPQVCYCGDAPILATSKNDPGRRVYTYKNVDDGDCHVWKFWDVAVMEEIRARDKHILQLEEKVDNLTLMSNFESEEKVVRLENLVSDLAKKSFTLKIEFEVCVGVMLFVLVVLGLVIGGK</sequence>
<name>A0A8X7QV54_BRACI</name>
<dbReference type="Proteomes" id="UP000886595">
    <property type="component" value="Unassembled WGS sequence"/>
</dbReference>
<gene>
    <name evidence="3" type="ORF">Bca52824_059256</name>
</gene>